<dbReference type="GO" id="GO:0003729">
    <property type="term" value="F:mRNA binding"/>
    <property type="evidence" value="ECO:0007669"/>
    <property type="project" value="TreeGrafter"/>
</dbReference>
<reference evidence="5" key="1">
    <citation type="submission" date="2020-10" db="EMBL/GenBank/DDBJ databases">
        <title>Unveiling of a novel bifunctional photoreceptor, Dualchrome1, isolated from a cosmopolitan green alga.</title>
        <authorList>
            <person name="Suzuki S."/>
            <person name="Kawachi M."/>
        </authorList>
    </citation>
    <scope>NUCLEOTIDE SEQUENCE</scope>
    <source>
        <strain evidence="5">NIES 2893</strain>
    </source>
</reference>
<sequence length="915" mass="97315">MITECFVVYLPAGRGLSGVDSSNGGRSTRGGGGGGGGGNARSNQRGGRGQKSVVQPNGLVSRRFGFVGFSTAEECARAHAYFDGAFMDTYRLKLEPARAKDEHAAAYDANSAERPWSKYSEGSSANHEMKRKQTKEGSEYNDAAAAAADDDDDDGKTNKKKAKKAQHVFTDEELAKDPKLREFLALASNKGSARGHIWANDDAAFEGAAAAAAAEAEATKAERRAAKLAKKEAAKLAAQQQQAEDNDGDDPMDDDDDDDDDAGGEDGADAGLSDLEYMRRRQVAGTFNEMPEQEEGRGKDDDGDDDDESNDDDDDDDDSEPAKSNRDAANGDGEHEDDVLAESNRLLLQNLPYIASEEELHDFLTEMTDPPPTQVHMVIDASTGASRGFAYAHYADPETAHGALEQLGGVTFQGRVLRIRIAKPQVVMKEIPVEGDADEDGKGRGGRYQDIQERERRAAAVAGTDKASWNSLFVNSDTAASLAASRLGTSKAQLLGGDDSTPGGASAAVHVALAEAQVLQETIAYFESQGVNVASLQAARSEAKQNGSSAPPRSRTALLLKNLAAGVREEELRSLLEAHGPLVRLVYPPNGAPLALAEFSEASDARRALRALCFRKLRTSPLYLEWAPRDVLDGAAKPQQANSTPASEDAGGKKSAPDAATDADADAPRSRSIYVRNLAFATDDAGLRAHAASIGSRRSKRGGTPWAGSLRAATVVKRPKPGSDGTKMLSAGFGFVELATPEEAARAARDLDGTVLDGHTLTAQVATGALRGNGSASAAAAPSAIAPKLVVRNVAFEATKKDLQQLFAAFGGHSVRLPKRGDGRHKGYAFVEFATRSEASTAHSGAQSLHLYGRPLSVEYATAEEAEDANLWRDASKEGENNKERARVRDALEKRAKKQSSKTREVEKARERAHL</sequence>
<feature type="compositionally biased region" description="Acidic residues" evidence="3">
    <location>
        <begin position="244"/>
        <end position="268"/>
    </location>
</feature>
<feature type="compositionally biased region" description="Gly residues" evidence="3">
    <location>
        <begin position="27"/>
        <end position="39"/>
    </location>
</feature>
<feature type="domain" description="RRM" evidence="4">
    <location>
        <begin position="671"/>
        <end position="768"/>
    </location>
</feature>
<dbReference type="EMBL" id="BNJQ01000022">
    <property type="protein sequence ID" value="GHP08888.1"/>
    <property type="molecule type" value="Genomic_DNA"/>
</dbReference>
<evidence type="ECO:0000256" key="2">
    <source>
        <dbReference type="PROSITE-ProRule" id="PRU00176"/>
    </source>
</evidence>
<name>A0A830HPN6_9CHLO</name>
<dbReference type="Gene3D" id="3.30.70.330">
    <property type="match status" value="4"/>
</dbReference>
<dbReference type="PANTHER" id="PTHR48025">
    <property type="entry name" value="OS02G0815200 PROTEIN"/>
    <property type="match status" value="1"/>
</dbReference>
<dbReference type="GO" id="GO:0005634">
    <property type="term" value="C:nucleus"/>
    <property type="evidence" value="ECO:0007669"/>
    <property type="project" value="TreeGrafter"/>
</dbReference>
<feature type="domain" description="RRM" evidence="4">
    <location>
        <begin position="556"/>
        <end position="629"/>
    </location>
</feature>
<dbReference type="PROSITE" id="PS50102">
    <property type="entry name" value="RRM"/>
    <property type="match status" value="4"/>
</dbReference>
<keyword evidence="1 2" id="KW-0694">RNA-binding</keyword>
<feature type="region of interest" description="Disordered" evidence="3">
    <location>
        <begin position="872"/>
        <end position="915"/>
    </location>
</feature>
<evidence type="ECO:0000259" key="4">
    <source>
        <dbReference type="PROSITE" id="PS50102"/>
    </source>
</evidence>
<feature type="compositionally biased region" description="Acidic residues" evidence="3">
    <location>
        <begin position="301"/>
        <end position="319"/>
    </location>
</feature>
<dbReference type="CDD" id="cd12320">
    <property type="entry name" value="RRM6_RBM19_RRM5_MRD1"/>
    <property type="match status" value="1"/>
</dbReference>
<feature type="domain" description="RRM" evidence="4">
    <location>
        <begin position="787"/>
        <end position="863"/>
    </location>
</feature>
<dbReference type="Pfam" id="PF00076">
    <property type="entry name" value="RRM_1"/>
    <property type="match status" value="4"/>
</dbReference>
<feature type="region of interest" description="Disordered" evidence="3">
    <location>
        <begin position="636"/>
        <end position="668"/>
    </location>
</feature>
<proteinExistence type="predicted"/>
<feature type="region of interest" description="Disordered" evidence="3">
    <location>
        <begin position="207"/>
        <end position="336"/>
    </location>
</feature>
<evidence type="ECO:0000313" key="6">
    <source>
        <dbReference type="Proteomes" id="UP000660262"/>
    </source>
</evidence>
<evidence type="ECO:0000256" key="3">
    <source>
        <dbReference type="SAM" id="MobiDB-lite"/>
    </source>
</evidence>
<dbReference type="AlphaFoldDB" id="A0A830HPN6"/>
<dbReference type="OrthoDB" id="439639at2759"/>
<organism evidence="5 6">
    <name type="scientific">Pycnococcus provasolii</name>
    <dbReference type="NCBI Taxonomy" id="41880"/>
    <lineage>
        <taxon>Eukaryota</taxon>
        <taxon>Viridiplantae</taxon>
        <taxon>Chlorophyta</taxon>
        <taxon>Pseudoscourfieldiophyceae</taxon>
        <taxon>Pseudoscourfieldiales</taxon>
        <taxon>Pycnococcaceae</taxon>
        <taxon>Pycnococcus</taxon>
    </lineage>
</organism>
<dbReference type="Proteomes" id="UP000660262">
    <property type="component" value="Unassembled WGS sequence"/>
</dbReference>
<feature type="domain" description="RRM" evidence="4">
    <location>
        <begin position="344"/>
        <end position="424"/>
    </location>
</feature>
<dbReference type="SMART" id="SM00360">
    <property type="entry name" value="RRM"/>
    <property type="match status" value="4"/>
</dbReference>
<feature type="region of interest" description="Disordered" evidence="3">
    <location>
        <begin position="105"/>
        <end position="166"/>
    </location>
</feature>
<feature type="compositionally biased region" description="Basic and acidic residues" evidence="3">
    <location>
        <begin position="217"/>
        <end position="234"/>
    </location>
</feature>
<dbReference type="InterPro" id="IPR035979">
    <property type="entry name" value="RBD_domain_sf"/>
</dbReference>
<protein>
    <recommendedName>
        <fullName evidence="4">RRM domain-containing protein</fullName>
    </recommendedName>
</protein>
<dbReference type="InterPro" id="IPR050502">
    <property type="entry name" value="Euk_RNA-bind_prot"/>
</dbReference>
<feature type="compositionally biased region" description="Basic and acidic residues" evidence="3">
    <location>
        <begin position="872"/>
        <end position="894"/>
    </location>
</feature>
<dbReference type="InterPro" id="IPR012677">
    <property type="entry name" value="Nucleotide-bd_a/b_plait_sf"/>
</dbReference>
<dbReference type="PANTHER" id="PTHR48025:SF1">
    <property type="entry name" value="RRM DOMAIN-CONTAINING PROTEIN"/>
    <property type="match status" value="1"/>
</dbReference>
<gene>
    <name evidence="5" type="ORF">PPROV_000762500</name>
</gene>
<keyword evidence="6" id="KW-1185">Reference proteome</keyword>
<comment type="caution">
    <text evidence="5">The sequence shown here is derived from an EMBL/GenBank/DDBJ whole genome shotgun (WGS) entry which is preliminary data.</text>
</comment>
<dbReference type="SUPFAM" id="SSF54928">
    <property type="entry name" value="RNA-binding domain, RBD"/>
    <property type="match status" value="5"/>
</dbReference>
<feature type="region of interest" description="Disordered" evidence="3">
    <location>
        <begin position="18"/>
        <end position="53"/>
    </location>
</feature>
<evidence type="ECO:0000313" key="5">
    <source>
        <dbReference type="EMBL" id="GHP08888.1"/>
    </source>
</evidence>
<feature type="compositionally biased region" description="Basic and acidic residues" evidence="3">
    <location>
        <begin position="902"/>
        <end position="915"/>
    </location>
</feature>
<dbReference type="InterPro" id="IPR000504">
    <property type="entry name" value="RRM_dom"/>
</dbReference>
<accession>A0A830HPN6</accession>
<feature type="compositionally biased region" description="Low complexity" evidence="3">
    <location>
        <begin position="207"/>
        <end position="216"/>
    </location>
</feature>
<evidence type="ECO:0000256" key="1">
    <source>
        <dbReference type="ARBA" id="ARBA00022884"/>
    </source>
</evidence>